<dbReference type="InterPro" id="IPR003018">
    <property type="entry name" value="GAF"/>
</dbReference>
<dbReference type="GO" id="GO:0046983">
    <property type="term" value="F:protein dimerization activity"/>
    <property type="evidence" value="ECO:0007669"/>
    <property type="project" value="InterPro"/>
</dbReference>
<feature type="domain" description="Histidine kinase/HSP90-like ATPase" evidence="4">
    <location>
        <begin position="435"/>
        <end position="524"/>
    </location>
</feature>
<gene>
    <name evidence="5" type="ORF">UFOPK3662_03317</name>
</gene>
<keyword evidence="1" id="KW-0808">Transferase</keyword>
<organism evidence="5">
    <name type="scientific">freshwater metagenome</name>
    <dbReference type="NCBI Taxonomy" id="449393"/>
    <lineage>
        <taxon>unclassified sequences</taxon>
        <taxon>metagenomes</taxon>
        <taxon>ecological metagenomes</taxon>
    </lineage>
</organism>
<evidence type="ECO:0000256" key="2">
    <source>
        <dbReference type="ARBA" id="ARBA00022777"/>
    </source>
</evidence>
<dbReference type="Gene3D" id="3.30.565.10">
    <property type="entry name" value="Histidine kinase-like ATPase, C-terminal domain"/>
    <property type="match status" value="1"/>
</dbReference>
<dbReference type="Pfam" id="PF02518">
    <property type="entry name" value="HATPase_c"/>
    <property type="match status" value="1"/>
</dbReference>
<dbReference type="InterPro" id="IPR050482">
    <property type="entry name" value="Sensor_HK_TwoCompSys"/>
</dbReference>
<protein>
    <submittedName>
        <fullName evidence="5">Unannotated protein</fullName>
    </submittedName>
</protein>
<accession>A0A6J7L7Q9</accession>
<keyword evidence="2" id="KW-0418">Kinase</keyword>
<name>A0A6J7L7Q9_9ZZZZ</name>
<dbReference type="SMART" id="SM00065">
    <property type="entry name" value="GAF"/>
    <property type="match status" value="2"/>
</dbReference>
<dbReference type="SUPFAM" id="SSF55874">
    <property type="entry name" value="ATPase domain of HSP90 chaperone/DNA topoisomerase II/histidine kinase"/>
    <property type="match status" value="1"/>
</dbReference>
<evidence type="ECO:0000259" key="3">
    <source>
        <dbReference type="SMART" id="SM00065"/>
    </source>
</evidence>
<proteinExistence type="predicted"/>
<dbReference type="SMART" id="SM00387">
    <property type="entry name" value="HATPase_c"/>
    <property type="match status" value="1"/>
</dbReference>
<dbReference type="InterPro" id="IPR011712">
    <property type="entry name" value="Sig_transdc_His_kin_sub3_dim/P"/>
</dbReference>
<reference evidence="5" key="1">
    <citation type="submission" date="2020-05" db="EMBL/GenBank/DDBJ databases">
        <authorList>
            <person name="Chiriac C."/>
            <person name="Salcher M."/>
            <person name="Ghai R."/>
            <person name="Kavagutti S V."/>
        </authorList>
    </citation>
    <scope>NUCLEOTIDE SEQUENCE</scope>
</reference>
<sequence>MTNHPQTPDLGADGRLLLEAVTAISSDLDLTSVLSRIVEAATALTGARYGALGVLGSAGELVEFVTTGLDERTRALIGDLPRGRGILGVIIDDPSGLRLADLSAHPSSVGFPPNHPPMTSFLGMPVRIRGTVFGNLYLTEKAGDGPFTEADERLVEELARTAGYVISNARSFALSERRRQWLEASAELSELLQPPVDLPSALDQIVSTARQVSHARAVALWSSRGPEHDTVSVAPDADPDRVDELLARVRLDATPEAGGPVHTSTVDGVPVVVVPLRSHLAPVTALVAVTKHGAGLLDVQDRDLFAGFADQVALSLDRTQALADRQELALISDRERIARDLHDVVIQRLFATGLQLQGVAAMTGDGAVTERLDSSVAELDDTIKAIRGTIFELQDRRGDSLRASVRRLVKEYVPVLGFAPAVRTSGPVDTVVPPAVGTQLLAVLREAVSNVARHALADSAQVDVSVTSDQLELRVADDGVGLPDDLTESGLRNARRRAADLDGTLEISRLGDRGTVLVWRVPLG</sequence>
<dbReference type="PANTHER" id="PTHR24421">
    <property type="entry name" value="NITRATE/NITRITE SENSOR PROTEIN NARX-RELATED"/>
    <property type="match status" value="1"/>
</dbReference>
<dbReference type="CDD" id="cd16917">
    <property type="entry name" value="HATPase_UhpB-NarQ-NarX-like"/>
    <property type="match status" value="1"/>
</dbReference>
<evidence type="ECO:0000259" key="4">
    <source>
        <dbReference type="SMART" id="SM00387"/>
    </source>
</evidence>
<dbReference type="SUPFAM" id="SSF55781">
    <property type="entry name" value="GAF domain-like"/>
    <property type="match status" value="2"/>
</dbReference>
<dbReference type="InterPro" id="IPR003594">
    <property type="entry name" value="HATPase_dom"/>
</dbReference>
<dbReference type="AlphaFoldDB" id="A0A6J7L7Q9"/>
<dbReference type="Gene3D" id="3.30.450.40">
    <property type="match status" value="2"/>
</dbReference>
<dbReference type="Pfam" id="PF13185">
    <property type="entry name" value="GAF_2"/>
    <property type="match status" value="1"/>
</dbReference>
<dbReference type="GO" id="GO:0000155">
    <property type="term" value="F:phosphorelay sensor kinase activity"/>
    <property type="evidence" value="ECO:0007669"/>
    <property type="project" value="InterPro"/>
</dbReference>
<dbReference type="Pfam" id="PF07730">
    <property type="entry name" value="HisKA_3"/>
    <property type="match status" value="1"/>
</dbReference>
<evidence type="ECO:0000313" key="5">
    <source>
        <dbReference type="EMBL" id="CAB4962229.1"/>
    </source>
</evidence>
<dbReference type="EMBL" id="CAFBMW010000038">
    <property type="protein sequence ID" value="CAB4962229.1"/>
    <property type="molecule type" value="Genomic_DNA"/>
</dbReference>
<evidence type="ECO:0000256" key="1">
    <source>
        <dbReference type="ARBA" id="ARBA00022679"/>
    </source>
</evidence>
<dbReference type="PANTHER" id="PTHR24421:SF56">
    <property type="entry name" value="OXYGEN SENSOR HISTIDINE KINASE RESPONSE REGULATOR DOST"/>
    <property type="match status" value="1"/>
</dbReference>
<dbReference type="InterPro" id="IPR036890">
    <property type="entry name" value="HATPase_C_sf"/>
</dbReference>
<dbReference type="Gene3D" id="1.20.5.1930">
    <property type="match status" value="1"/>
</dbReference>
<dbReference type="GO" id="GO:0016020">
    <property type="term" value="C:membrane"/>
    <property type="evidence" value="ECO:0007669"/>
    <property type="project" value="InterPro"/>
</dbReference>
<dbReference type="InterPro" id="IPR029016">
    <property type="entry name" value="GAF-like_dom_sf"/>
</dbReference>
<feature type="domain" description="GAF" evidence="3">
    <location>
        <begin position="197"/>
        <end position="326"/>
    </location>
</feature>
<feature type="domain" description="GAF" evidence="3">
    <location>
        <begin position="29"/>
        <end position="176"/>
    </location>
</feature>